<evidence type="ECO:0000256" key="3">
    <source>
        <dbReference type="ARBA" id="ARBA00022729"/>
    </source>
</evidence>
<comment type="similarity">
    <text evidence="7">Belongs to the LAMP family.</text>
</comment>
<keyword evidence="4 9" id="KW-1133">Transmembrane helix</keyword>
<evidence type="ECO:0000256" key="9">
    <source>
        <dbReference type="SAM" id="Phobius"/>
    </source>
</evidence>
<feature type="compositionally biased region" description="Pro residues" evidence="8">
    <location>
        <begin position="60"/>
        <end position="72"/>
    </location>
</feature>
<evidence type="ECO:0000256" key="2">
    <source>
        <dbReference type="ARBA" id="ARBA00022692"/>
    </source>
</evidence>
<dbReference type="Proteomes" id="UP000694941">
    <property type="component" value="Unplaced"/>
</dbReference>
<evidence type="ECO:0000313" key="10">
    <source>
        <dbReference type="Proteomes" id="UP000694941"/>
    </source>
</evidence>
<evidence type="ECO:0000256" key="7">
    <source>
        <dbReference type="PROSITE-ProRule" id="PRU00740"/>
    </source>
</evidence>
<evidence type="ECO:0000256" key="8">
    <source>
        <dbReference type="SAM" id="MobiDB-lite"/>
    </source>
</evidence>
<organism evidence="10 11">
    <name type="scientific">Limulus polyphemus</name>
    <name type="common">Atlantic horseshoe crab</name>
    <dbReference type="NCBI Taxonomy" id="6850"/>
    <lineage>
        <taxon>Eukaryota</taxon>
        <taxon>Metazoa</taxon>
        <taxon>Ecdysozoa</taxon>
        <taxon>Arthropoda</taxon>
        <taxon>Chelicerata</taxon>
        <taxon>Merostomata</taxon>
        <taxon>Xiphosura</taxon>
        <taxon>Limulidae</taxon>
        <taxon>Limulus</taxon>
    </lineage>
</organism>
<feature type="transmembrane region" description="Helical" evidence="9">
    <location>
        <begin position="267"/>
        <end position="289"/>
    </location>
</feature>
<accession>A0ABM1BFE4</accession>
<keyword evidence="3" id="KW-0732">Signal</keyword>
<dbReference type="PANTHER" id="PTHR11506">
    <property type="entry name" value="LYSOSOME-ASSOCIATED MEMBRANE GLYCOPROTEIN"/>
    <property type="match status" value="1"/>
</dbReference>
<keyword evidence="5 7" id="KW-0472">Membrane</keyword>
<evidence type="ECO:0000256" key="4">
    <source>
        <dbReference type="ARBA" id="ARBA00022989"/>
    </source>
</evidence>
<reference evidence="11" key="1">
    <citation type="submission" date="2025-08" db="UniProtKB">
        <authorList>
            <consortium name="RefSeq"/>
        </authorList>
    </citation>
    <scope>IDENTIFICATION</scope>
    <source>
        <tissue evidence="11">Muscle</tissue>
    </source>
</reference>
<feature type="region of interest" description="Disordered" evidence="8">
    <location>
        <begin position="53"/>
        <end position="72"/>
    </location>
</feature>
<evidence type="ECO:0000256" key="1">
    <source>
        <dbReference type="ARBA" id="ARBA00004251"/>
    </source>
</evidence>
<dbReference type="PANTHER" id="PTHR11506:SF35">
    <property type="entry name" value="LYSOSOME-ASSOCIATED MEMBRANE GLYCOPROTEIN 5"/>
    <property type="match status" value="1"/>
</dbReference>
<dbReference type="GeneID" id="106465229"/>
<evidence type="ECO:0000313" key="11">
    <source>
        <dbReference type="RefSeq" id="XP_013780891.1"/>
    </source>
</evidence>
<sequence length="303" mass="33018">MLSLSLFFQVVAASTFVYHELEQPLRIQGGVDNQFVTDGIGGPDLLEDDVTLTTKDTVSPPSPNTPPGLPKQPAPEFAFPVWDSDGNLCLLGKFSATFAITYTSQGGDQTISVKLPEQPTTKGRCGTSDQDPVLELSWPGFRFSMIFTKTLPTEKDGIPSWSVISLELLYNTAGPLFPGATNGGKKTARSADNTTLFETPFGKSYFCPSPEVIPLYDSKRNKVTIVRLHDVQLQPYDVKNGVFSAVQRCSQVKIGGMVEPFSQDETVPIAVGSTLAVMAILVVLGYAIYRSVMVRRVDYTTME</sequence>
<keyword evidence="10" id="KW-1185">Reference proteome</keyword>
<protein>
    <submittedName>
        <fullName evidence="11">Lysosome-associated membrane glycoprotein 5-like</fullName>
    </submittedName>
</protein>
<evidence type="ECO:0000256" key="6">
    <source>
        <dbReference type="ARBA" id="ARBA00023180"/>
    </source>
</evidence>
<name>A0ABM1BFE4_LIMPO</name>
<evidence type="ECO:0000256" key="5">
    <source>
        <dbReference type="ARBA" id="ARBA00023136"/>
    </source>
</evidence>
<gene>
    <name evidence="11" type="primary">LOC106465229</name>
</gene>
<dbReference type="PROSITE" id="PS51407">
    <property type="entry name" value="LAMP_3"/>
    <property type="match status" value="1"/>
</dbReference>
<comment type="caution">
    <text evidence="7">Lacks conserved residue(s) required for the propagation of feature annotation.</text>
</comment>
<comment type="subcellular location">
    <subcellularLocation>
        <location evidence="1">Cell membrane</location>
        <topology evidence="1">Single-pass type I membrane protein</topology>
    </subcellularLocation>
    <subcellularLocation>
        <location evidence="7">Membrane</location>
        <topology evidence="7">Single-pass type I membrane protein</topology>
    </subcellularLocation>
</comment>
<dbReference type="RefSeq" id="XP_013780891.1">
    <property type="nucleotide sequence ID" value="XM_013925437.2"/>
</dbReference>
<dbReference type="InterPro" id="IPR002000">
    <property type="entry name" value="Lysosome-assoc_membr_glycop"/>
</dbReference>
<proteinExistence type="inferred from homology"/>
<keyword evidence="2 7" id="KW-0812">Transmembrane</keyword>
<dbReference type="Gene3D" id="2.40.160.110">
    <property type="match status" value="1"/>
</dbReference>
<keyword evidence="6" id="KW-0325">Glycoprotein</keyword>